<gene>
    <name evidence="3" type="ORF">MTR67_007782</name>
</gene>
<dbReference type="EMBL" id="CP133613">
    <property type="protein sequence ID" value="WMV14397.1"/>
    <property type="molecule type" value="Genomic_DNA"/>
</dbReference>
<organism evidence="3 4">
    <name type="scientific">Solanum verrucosum</name>
    <dbReference type="NCBI Taxonomy" id="315347"/>
    <lineage>
        <taxon>Eukaryota</taxon>
        <taxon>Viridiplantae</taxon>
        <taxon>Streptophyta</taxon>
        <taxon>Embryophyta</taxon>
        <taxon>Tracheophyta</taxon>
        <taxon>Spermatophyta</taxon>
        <taxon>Magnoliopsida</taxon>
        <taxon>eudicotyledons</taxon>
        <taxon>Gunneridae</taxon>
        <taxon>Pentapetalae</taxon>
        <taxon>asterids</taxon>
        <taxon>lamiids</taxon>
        <taxon>Solanales</taxon>
        <taxon>Solanaceae</taxon>
        <taxon>Solanoideae</taxon>
        <taxon>Solaneae</taxon>
        <taxon>Solanum</taxon>
    </lineage>
</organism>
<keyword evidence="4" id="KW-1185">Reference proteome</keyword>
<sequence>MLIKEKDISRFMKHAQQIEKENFKEKEREYKRARIGNGDFSHSRSGGHGHPQFWKKFSSQGSSNAPTSNFNKYRVSNPKPQGGGANGSFIPIFQRCKTTQSRKKSYADVRRRELDFDVDDWVNLKISPMKGVMRFGKKGKLSPRYVGPYHILRRIGKIAYELELPNDLASMHLVFHVSLLKKCVGDLTTIVSLESLGVKESLSYEKVPVESLEQQVQNLRNKEVASVKVF</sequence>
<dbReference type="AlphaFoldDB" id="A0AAF0Q0D9"/>
<dbReference type="InterPro" id="IPR056924">
    <property type="entry name" value="SH3_Tf2-1"/>
</dbReference>
<dbReference type="PANTHER" id="PTHR46148:SF56">
    <property type="entry name" value="RETROTRANSPOSON PROTEIN"/>
    <property type="match status" value="1"/>
</dbReference>
<evidence type="ECO:0000313" key="4">
    <source>
        <dbReference type="Proteomes" id="UP001234989"/>
    </source>
</evidence>
<evidence type="ECO:0000256" key="1">
    <source>
        <dbReference type="SAM" id="MobiDB-lite"/>
    </source>
</evidence>
<evidence type="ECO:0000259" key="2">
    <source>
        <dbReference type="Pfam" id="PF24626"/>
    </source>
</evidence>
<feature type="domain" description="Tf2-1-like SH3-like" evidence="2">
    <location>
        <begin position="120"/>
        <end position="184"/>
    </location>
</feature>
<proteinExistence type="predicted"/>
<evidence type="ECO:0000313" key="3">
    <source>
        <dbReference type="EMBL" id="WMV14397.1"/>
    </source>
</evidence>
<protein>
    <recommendedName>
        <fullName evidence="2">Tf2-1-like SH3-like domain-containing protein</fullName>
    </recommendedName>
</protein>
<feature type="region of interest" description="Disordered" evidence="1">
    <location>
        <begin position="37"/>
        <end position="87"/>
    </location>
</feature>
<accession>A0AAF0Q0D9</accession>
<feature type="compositionally biased region" description="Polar residues" evidence="1">
    <location>
        <begin position="57"/>
        <end position="71"/>
    </location>
</feature>
<dbReference type="Proteomes" id="UP001234989">
    <property type="component" value="Chromosome 2"/>
</dbReference>
<dbReference type="PANTHER" id="PTHR46148">
    <property type="entry name" value="CHROMO DOMAIN-CONTAINING PROTEIN"/>
    <property type="match status" value="1"/>
</dbReference>
<name>A0AAF0Q0D9_SOLVR</name>
<dbReference type="Pfam" id="PF24626">
    <property type="entry name" value="SH3_Tf2-1"/>
    <property type="match status" value="1"/>
</dbReference>
<reference evidence="3" key="1">
    <citation type="submission" date="2023-08" db="EMBL/GenBank/DDBJ databases">
        <title>A de novo genome assembly of Solanum verrucosum Schlechtendal, a Mexican diploid species geographically isolated from the other diploid A-genome species in potato relatives.</title>
        <authorList>
            <person name="Hosaka K."/>
        </authorList>
    </citation>
    <scope>NUCLEOTIDE SEQUENCE</scope>
    <source>
        <tissue evidence="3">Young leaves</tissue>
    </source>
</reference>